<evidence type="ECO:0000256" key="14">
    <source>
        <dbReference type="ARBA" id="ARBA00023225"/>
    </source>
</evidence>
<dbReference type="GO" id="GO:0071973">
    <property type="term" value="P:bacterial-type flagellum-dependent cell motility"/>
    <property type="evidence" value="ECO:0007669"/>
    <property type="project" value="InterPro"/>
</dbReference>
<comment type="catalytic activity">
    <reaction evidence="16">
        <text>ATP + H2O + cellular proteinSide 1 = ADP + phosphate + cellular proteinSide 2.</text>
        <dbReference type="EC" id="7.4.2.8"/>
    </reaction>
</comment>
<evidence type="ECO:0000256" key="15">
    <source>
        <dbReference type="ARBA" id="ARBA00023310"/>
    </source>
</evidence>
<reference evidence="18 19" key="1">
    <citation type="submission" date="2019-03" db="EMBL/GenBank/DDBJ databases">
        <title>Genomic Encyclopedia of Type Strains, Phase III (KMG-III): the genomes of soil and plant-associated and newly described type strains.</title>
        <authorList>
            <person name="Whitman W."/>
        </authorList>
    </citation>
    <scope>NUCLEOTIDE SEQUENCE [LARGE SCALE GENOMIC DNA]</scope>
    <source>
        <strain evidence="18 19">CECT 7378</strain>
    </source>
</reference>
<dbReference type="Pfam" id="PF18269">
    <property type="entry name" value="T3SS_ATPase_C"/>
    <property type="match status" value="1"/>
</dbReference>
<evidence type="ECO:0000256" key="7">
    <source>
        <dbReference type="ARBA" id="ARBA00022741"/>
    </source>
</evidence>
<dbReference type="NCBIfam" id="TIGR03496">
    <property type="entry name" value="FliI_clade1"/>
    <property type="match status" value="1"/>
</dbReference>
<evidence type="ECO:0000256" key="12">
    <source>
        <dbReference type="ARBA" id="ARBA00022967"/>
    </source>
</evidence>
<dbReference type="Proteomes" id="UP000294656">
    <property type="component" value="Unassembled WGS sequence"/>
</dbReference>
<dbReference type="GO" id="GO:0008564">
    <property type="term" value="F:protein-exporting ATPase activity"/>
    <property type="evidence" value="ECO:0007669"/>
    <property type="project" value="UniProtKB-EC"/>
</dbReference>
<evidence type="ECO:0000256" key="4">
    <source>
        <dbReference type="ARBA" id="ARBA00020580"/>
    </source>
</evidence>
<dbReference type="InterPro" id="IPR005714">
    <property type="entry name" value="ATPase_T3SS_FliI/YscN"/>
</dbReference>
<keyword evidence="14" id="KW-1006">Bacterial flagellum protein export</keyword>
<evidence type="ECO:0000256" key="5">
    <source>
        <dbReference type="ARBA" id="ARBA00022448"/>
    </source>
</evidence>
<keyword evidence="8" id="KW-0375">Hydrogen ion transport</keyword>
<keyword evidence="9" id="KW-1005">Bacterial flagellum biogenesis</keyword>
<dbReference type="AlphaFoldDB" id="A0A4R6MC64"/>
<comment type="similarity">
    <text evidence="2">Belongs to the ATPase alpha/beta chains family.</text>
</comment>
<dbReference type="InterPro" id="IPR003593">
    <property type="entry name" value="AAA+_ATPase"/>
</dbReference>
<dbReference type="SUPFAM" id="SSF52540">
    <property type="entry name" value="P-loop containing nucleoside triphosphate hydrolases"/>
    <property type="match status" value="1"/>
</dbReference>
<dbReference type="CDD" id="cd01136">
    <property type="entry name" value="ATPase_flagellum-secretory_path_III"/>
    <property type="match status" value="1"/>
</dbReference>
<dbReference type="InterPro" id="IPR050053">
    <property type="entry name" value="ATPase_alpha/beta_chains"/>
</dbReference>
<keyword evidence="7" id="KW-0547">Nucleotide-binding</keyword>
<dbReference type="Pfam" id="PF00006">
    <property type="entry name" value="ATP-synt_ab"/>
    <property type="match status" value="1"/>
</dbReference>
<evidence type="ECO:0000256" key="6">
    <source>
        <dbReference type="ARBA" id="ARBA00022490"/>
    </source>
</evidence>
<dbReference type="GO" id="GO:0046933">
    <property type="term" value="F:proton-transporting ATP synthase activity, rotational mechanism"/>
    <property type="evidence" value="ECO:0007669"/>
    <property type="project" value="TreeGrafter"/>
</dbReference>
<evidence type="ECO:0000256" key="1">
    <source>
        <dbReference type="ARBA" id="ARBA00004496"/>
    </source>
</evidence>
<organism evidence="18 19">
    <name type="scientific">Marinomonas balearica</name>
    <dbReference type="NCBI Taxonomy" id="491947"/>
    <lineage>
        <taxon>Bacteria</taxon>
        <taxon>Pseudomonadati</taxon>
        <taxon>Pseudomonadota</taxon>
        <taxon>Gammaproteobacteria</taxon>
        <taxon>Oceanospirillales</taxon>
        <taxon>Oceanospirillaceae</taxon>
        <taxon>Marinomonas</taxon>
    </lineage>
</organism>
<dbReference type="CDD" id="cd18117">
    <property type="entry name" value="ATP-synt_flagellum-secretory_path_III_N"/>
    <property type="match status" value="1"/>
</dbReference>
<comment type="caution">
    <text evidence="18">The sequence shown here is derived from an EMBL/GenBank/DDBJ whole genome shotgun (WGS) entry which is preliminary data.</text>
</comment>
<sequence length="443" mass="47885">MTSILERMSHLESLNVTIPPPVVAGKVTRMVGLTMEAIGCKVALGDRCNVQVGKSKWVESEVVGFNGKLTYLMPTEAIEGIAPGAQVVPLNEDSRMPVGDHLLGRVINGLGRPLDGKGPITSDQSISLQGEIINPLQRKPISETLDVGIKTINSLLTVGKGQRLGLFAGSGVGKSMLLGMMTRFTEADITIVGLIGERGREVKEFIEQILGEEGLAKSVVIASPADDSALMRLRAAMLTTRIAEYFRDQGRNVLLLMDSLTRYAQAQREIALSVGEPPATKGYPPSVFSKLPQLVERAGNGKEGGGSITAFYTVLTEGDDQQDPIADSSRAILDGHIVLSRRLAEEGHYPAIDVEASISRAMPQIVSQEHLQGAMRVKQLYSKFQQNRDLISVGAYNKGSDPDLDQAIMLMPDINAFLRQSLSESFNLDQSLEHLVKALTANK</sequence>
<protein>
    <recommendedName>
        <fullName evidence="4">Flagellum-specific ATP synthase</fullName>
        <ecNumber evidence="3">7.1.2.2</ecNumber>
    </recommendedName>
</protein>
<evidence type="ECO:0000313" key="18">
    <source>
        <dbReference type="EMBL" id="TDO98290.1"/>
    </source>
</evidence>
<evidence type="ECO:0000256" key="10">
    <source>
        <dbReference type="ARBA" id="ARBA00022840"/>
    </source>
</evidence>
<dbReference type="InterPro" id="IPR040627">
    <property type="entry name" value="T3SS_ATPase_C"/>
</dbReference>
<dbReference type="OrthoDB" id="9148544at2"/>
<comment type="subcellular location">
    <subcellularLocation>
        <location evidence="1">Cytoplasm</location>
    </subcellularLocation>
</comment>
<name>A0A4R6MC64_9GAMM</name>
<keyword evidence="19" id="KW-1185">Reference proteome</keyword>
<evidence type="ECO:0000256" key="16">
    <source>
        <dbReference type="ARBA" id="ARBA00034006"/>
    </source>
</evidence>
<dbReference type="GO" id="GO:0030257">
    <property type="term" value="C:type III protein secretion system complex"/>
    <property type="evidence" value="ECO:0007669"/>
    <property type="project" value="InterPro"/>
</dbReference>
<keyword evidence="12" id="KW-1278">Translocase</keyword>
<feature type="domain" description="AAA+ ATPase" evidence="17">
    <location>
        <begin position="160"/>
        <end position="343"/>
    </location>
</feature>
<dbReference type="GO" id="GO:0016887">
    <property type="term" value="F:ATP hydrolysis activity"/>
    <property type="evidence" value="ECO:0007669"/>
    <property type="project" value="InterPro"/>
</dbReference>
<dbReference type="GO" id="GO:0044780">
    <property type="term" value="P:bacterial-type flagellum assembly"/>
    <property type="evidence" value="ECO:0007669"/>
    <property type="project" value="InterPro"/>
</dbReference>
<dbReference type="PROSITE" id="PS00152">
    <property type="entry name" value="ATPASE_ALPHA_BETA"/>
    <property type="match status" value="1"/>
</dbReference>
<dbReference type="RefSeq" id="WP_133503714.1">
    <property type="nucleotide sequence ID" value="NZ_SNXC01000011.1"/>
</dbReference>
<dbReference type="FunFam" id="3.40.50.12240:FF:000002">
    <property type="entry name" value="Flagellum-specific ATP synthase FliI"/>
    <property type="match status" value="1"/>
</dbReference>
<evidence type="ECO:0000256" key="11">
    <source>
        <dbReference type="ARBA" id="ARBA00022927"/>
    </source>
</evidence>
<dbReference type="GO" id="GO:0005524">
    <property type="term" value="F:ATP binding"/>
    <property type="evidence" value="ECO:0007669"/>
    <property type="project" value="UniProtKB-KW"/>
</dbReference>
<gene>
    <name evidence="18" type="ORF">DFP79_1931</name>
</gene>
<proteinExistence type="inferred from homology"/>
<keyword evidence="13" id="KW-0406">Ion transport</keyword>
<accession>A0A4R6MC64</accession>
<dbReference type="Gene3D" id="3.40.50.12240">
    <property type="match status" value="1"/>
</dbReference>
<evidence type="ECO:0000259" key="17">
    <source>
        <dbReference type="SMART" id="SM00382"/>
    </source>
</evidence>
<keyword evidence="15" id="KW-0066">ATP synthesis</keyword>
<evidence type="ECO:0000256" key="13">
    <source>
        <dbReference type="ARBA" id="ARBA00023065"/>
    </source>
</evidence>
<keyword evidence="6" id="KW-0963">Cytoplasm</keyword>
<evidence type="ECO:0000313" key="19">
    <source>
        <dbReference type="Proteomes" id="UP000294656"/>
    </source>
</evidence>
<evidence type="ECO:0000256" key="3">
    <source>
        <dbReference type="ARBA" id="ARBA00012473"/>
    </source>
</evidence>
<keyword evidence="5" id="KW-0813">Transport</keyword>
<dbReference type="GO" id="GO:0005737">
    <property type="term" value="C:cytoplasm"/>
    <property type="evidence" value="ECO:0007669"/>
    <property type="project" value="UniProtKB-SubCell"/>
</dbReference>
<evidence type="ECO:0000256" key="2">
    <source>
        <dbReference type="ARBA" id="ARBA00008936"/>
    </source>
</evidence>
<dbReference type="EMBL" id="SNXC01000011">
    <property type="protein sequence ID" value="TDO98290.1"/>
    <property type="molecule type" value="Genomic_DNA"/>
</dbReference>
<dbReference type="SMART" id="SM00382">
    <property type="entry name" value="AAA"/>
    <property type="match status" value="1"/>
</dbReference>
<evidence type="ECO:0000256" key="8">
    <source>
        <dbReference type="ARBA" id="ARBA00022781"/>
    </source>
</evidence>
<dbReference type="InterPro" id="IPR020003">
    <property type="entry name" value="ATPase_a/bsu_AS"/>
</dbReference>
<dbReference type="NCBIfam" id="TIGR01026">
    <property type="entry name" value="fliI_yscN"/>
    <property type="match status" value="1"/>
</dbReference>
<dbReference type="GO" id="GO:0030254">
    <property type="term" value="P:protein secretion by the type III secretion system"/>
    <property type="evidence" value="ECO:0007669"/>
    <property type="project" value="InterPro"/>
</dbReference>
<keyword evidence="10" id="KW-0067">ATP-binding</keyword>
<dbReference type="EC" id="7.1.2.2" evidence="3"/>
<dbReference type="InterPro" id="IPR020005">
    <property type="entry name" value="FliI_clade1"/>
</dbReference>
<dbReference type="InterPro" id="IPR027417">
    <property type="entry name" value="P-loop_NTPase"/>
</dbReference>
<dbReference type="InterPro" id="IPR000194">
    <property type="entry name" value="ATPase_F1/V1/A1_a/bsu_nucl-bd"/>
</dbReference>
<keyword evidence="11" id="KW-0653">Protein transport</keyword>
<dbReference type="PANTHER" id="PTHR15184:SF81">
    <property type="entry name" value="FLAGELLUM-SPECIFIC ATP SYNTHASE"/>
    <property type="match status" value="1"/>
</dbReference>
<dbReference type="PANTHER" id="PTHR15184">
    <property type="entry name" value="ATP SYNTHASE"/>
    <property type="match status" value="1"/>
</dbReference>
<evidence type="ECO:0000256" key="9">
    <source>
        <dbReference type="ARBA" id="ARBA00022795"/>
    </source>
</evidence>